<dbReference type="AlphaFoldDB" id="A0A9P1NAD7"/>
<dbReference type="PROSITE" id="PS52027">
    <property type="entry name" value="ZF_C2HC_C3H"/>
    <property type="match status" value="1"/>
</dbReference>
<evidence type="ECO:0000256" key="5">
    <source>
        <dbReference type="ARBA" id="ARBA00022833"/>
    </source>
</evidence>
<proteinExistence type="inferred from homology"/>
<keyword evidence="5" id="KW-0862">Zinc</keyword>
<evidence type="ECO:0000313" key="10">
    <source>
        <dbReference type="Proteomes" id="UP001152747"/>
    </source>
</evidence>
<name>A0A9P1NAD7_9PELO</name>
<dbReference type="PANTHER" id="PTHR13555:SF25">
    <property type="entry name" value="ZINC FINGER C2HC DOMAIN-CONTAINING PROTEIN 1A"/>
    <property type="match status" value="1"/>
</dbReference>
<evidence type="ECO:0000256" key="1">
    <source>
        <dbReference type="ARBA" id="ARBA00010843"/>
    </source>
</evidence>
<evidence type="ECO:0000256" key="4">
    <source>
        <dbReference type="ARBA" id="ARBA00022771"/>
    </source>
</evidence>
<keyword evidence="3" id="KW-0677">Repeat</keyword>
<evidence type="ECO:0000256" key="3">
    <source>
        <dbReference type="ARBA" id="ARBA00022737"/>
    </source>
</evidence>
<feature type="compositionally biased region" description="Low complexity" evidence="7">
    <location>
        <begin position="126"/>
        <end position="148"/>
    </location>
</feature>
<keyword evidence="4 6" id="KW-0863">Zinc-finger</keyword>
<dbReference type="OrthoDB" id="10066537at2759"/>
<keyword evidence="2" id="KW-0479">Metal-binding</keyword>
<keyword evidence="10" id="KW-1185">Reference proteome</keyword>
<protein>
    <recommendedName>
        <fullName evidence="8">C2HC/C3H-type domain-containing protein</fullName>
    </recommendedName>
</protein>
<comment type="similarity">
    <text evidence="1">Belongs to the ZC2HC1 family.</text>
</comment>
<evidence type="ECO:0000256" key="7">
    <source>
        <dbReference type="SAM" id="MobiDB-lite"/>
    </source>
</evidence>
<dbReference type="Pfam" id="PF13913">
    <property type="entry name" value="zf-C2HC_2"/>
    <property type="match status" value="1"/>
</dbReference>
<dbReference type="InterPro" id="IPR026319">
    <property type="entry name" value="ZC2HC1A/B-like"/>
</dbReference>
<gene>
    <name evidence="9" type="ORF">CAMP_LOCUS18212</name>
</gene>
<reference evidence="9" key="1">
    <citation type="submission" date="2022-11" db="EMBL/GenBank/DDBJ databases">
        <authorList>
            <person name="Kikuchi T."/>
        </authorList>
    </citation>
    <scope>NUCLEOTIDE SEQUENCE</scope>
    <source>
        <strain evidence="9">PS1010</strain>
    </source>
</reference>
<evidence type="ECO:0000256" key="6">
    <source>
        <dbReference type="PROSITE-ProRule" id="PRU01371"/>
    </source>
</evidence>
<dbReference type="InterPro" id="IPR049899">
    <property type="entry name" value="Znf_C2HC_C3H"/>
</dbReference>
<accession>A0A9P1NAD7</accession>
<feature type="compositionally biased region" description="Basic and acidic residues" evidence="7">
    <location>
        <begin position="69"/>
        <end position="94"/>
    </location>
</feature>
<feature type="domain" description="C2HC/C3H-type" evidence="8">
    <location>
        <begin position="4"/>
        <end position="33"/>
    </location>
</feature>
<organism evidence="9 10">
    <name type="scientific">Caenorhabditis angaria</name>
    <dbReference type="NCBI Taxonomy" id="860376"/>
    <lineage>
        <taxon>Eukaryota</taxon>
        <taxon>Metazoa</taxon>
        <taxon>Ecdysozoa</taxon>
        <taxon>Nematoda</taxon>
        <taxon>Chromadorea</taxon>
        <taxon>Rhabditida</taxon>
        <taxon>Rhabditina</taxon>
        <taxon>Rhabditomorpha</taxon>
        <taxon>Rhabditoidea</taxon>
        <taxon>Rhabditidae</taxon>
        <taxon>Peloderinae</taxon>
        <taxon>Caenorhabditis</taxon>
    </lineage>
</organism>
<dbReference type="GO" id="GO:0008270">
    <property type="term" value="F:zinc ion binding"/>
    <property type="evidence" value="ECO:0007669"/>
    <property type="project" value="UniProtKB-KW"/>
</dbReference>
<dbReference type="PANTHER" id="PTHR13555">
    <property type="entry name" value="C2H2 ZINC FINGER CGI-62-RELATED"/>
    <property type="match status" value="1"/>
</dbReference>
<evidence type="ECO:0000313" key="9">
    <source>
        <dbReference type="EMBL" id="CAI5455575.1"/>
    </source>
</evidence>
<feature type="compositionally biased region" description="Polar residues" evidence="7">
    <location>
        <begin position="153"/>
        <end position="168"/>
    </location>
</feature>
<dbReference type="Proteomes" id="UP001152747">
    <property type="component" value="Unassembled WGS sequence"/>
</dbReference>
<sequence length="168" mass="18341">MFADYVQCEYCGRNFNSQAAERHIPFCREQASRKGNPKTPVPKSVSGSFRNLPSKHETRDSSASRMQTRGRDGSLSRNKSESNSDMNARRKSLETRSNLTSSQIASRNTSLSAGQRQSGTLPPPSRRSTSASRNAPPTASASASSTTTHRLKTPTSLASRMSKMSVNQ</sequence>
<dbReference type="EMBL" id="CANHGI010000006">
    <property type="protein sequence ID" value="CAI5455575.1"/>
    <property type="molecule type" value="Genomic_DNA"/>
</dbReference>
<feature type="compositionally biased region" description="Polar residues" evidence="7">
    <location>
        <begin position="95"/>
        <end position="120"/>
    </location>
</feature>
<evidence type="ECO:0000256" key="2">
    <source>
        <dbReference type="ARBA" id="ARBA00022723"/>
    </source>
</evidence>
<dbReference type="Gene3D" id="3.30.160.60">
    <property type="entry name" value="Classic Zinc Finger"/>
    <property type="match status" value="1"/>
</dbReference>
<evidence type="ECO:0000259" key="8">
    <source>
        <dbReference type="PROSITE" id="PS52027"/>
    </source>
</evidence>
<comment type="caution">
    <text evidence="9">The sequence shown here is derived from an EMBL/GenBank/DDBJ whole genome shotgun (WGS) entry which is preliminary data.</text>
</comment>
<feature type="region of interest" description="Disordered" evidence="7">
    <location>
        <begin position="28"/>
        <end position="168"/>
    </location>
</feature>